<dbReference type="EMBL" id="JACFXV010000051">
    <property type="protein sequence ID" value="MBA5777490.1"/>
    <property type="molecule type" value="Genomic_DNA"/>
</dbReference>
<name>A0A839AHW4_9HYPH</name>
<protein>
    <submittedName>
        <fullName evidence="3">Uncharacterized protein</fullName>
    </submittedName>
</protein>
<evidence type="ECO:0000313" key="2">
    <source>
        <dbReference type="EMBL" id="MBA5777490.1"/>
    </source>
</evidence>
<proteinExistence type="predicted"/>
<comment type="caution">
    <text evidence="3">The sequence shown here is derived from an EMBL/GenBank/DDBJ whole genome shotgun (WGS) entry which is preliminary data.</text>
</comment>
<evidence type="ECO:0000313" key="4">
    <source>
        <dbReference type="EMBL" id="MBA5778124.1"/>
    </source>
</evidence>
<dbReference type="EMBL" id="JACFXV010000056">
    <property type="protein sequence ID" value="MBA5778124.1"/>
    <property type="molecule type" value="Genomic_DNA"/>
</dbReference>
<accession>A0A839AHW4</accession>
<organism evidence="3 5">
    <name type="scientific">Stappia albiluteola</name>
    <dbReference type="NCBI Taxonomy" id="2758565"/>
    <lineage>
        <taxon>Bacteria</taxon>
        <taxon>Pseudomonadati</taxon>
        <taxon>Pseudomonadota</taxon>
        <taxon>Alphaproteobacteria</taxon>
        <taxon>Hyphomicrobiales</taxon>
        <taxon>Stappiaceae</taxon>
        <taxon>Stappia</taxon>
    </lineage>
</organism>
<keyword evidence="5" id="KW-1185">Reference proteome</keyword>
<evidence type="ECO:0000313" key="5">
    <source>
        <dbReference type="Proteomes" id="UP000541109"/>
    </source>
</evidence>
<dbReference type="EMBL" id="JACFXV010000055">
    <property type="protein sequence ID" value="MBA5778099.1"/>
    <property type="molecule type" value="Genomic_DNA"/>
</dbReference>
<dbReference type="AlphaFoldDB" id="A0A839AHW4"/>
<reference evidence="3 5" key="1">
    <citation type="submission" date="2020-07" db="EMBL/GenBank/DDBJ databases">
        <title>Stappia sp., F7233, whole genome shotgun sequencing project.</title>
        <authorList>
            <person name="Jiang S."/>
            <person name="Liu Z.W."/>
            <person name="Du Z.J."/>
        </authorList>
    </citation>
    <scope>NUCLEOTIDE SEQUENCE [LARGE SCALE GENOMIC DNA]</scope>
    <source>
        <strain evidence="3 5">F7233</strain>
    </source>
</reference>
<dbReference type="Proteomes" id="UP000541109">
    <property type="component" value="Unassembled WGS sequence"/>
</dbReference>
<sequence>MTGATEKHRALLERALAELRHTLRSDVECACELERDWANEIIPVPGTCDEMMADLCERQLNLVRDIQAEIGGFAEHPEPQWLDDLIDGRWSLT</sequence>
<dbReference type="RefSeq" id="WP_182164874.1">
    <property type="nucleotide sequence ID" value="NZ_JACFXV010000050.1"/>
</dbReference>
<gene>
    <name evidence="1" type="ORF">H2509_09980</name>
    <name evidence="2" type="ORF">H2509_10170</name>
    <name evidence="3" type="ORF">H2509_13295</name>
    <name evidence="4" type="ORF">H2509_13420</name>
</gene>
<evidence type="ECO:0000313" key="3">
    <source>
        <dbReference type="EMBL" id="MBA5778099.1"/>
    </source>
</evidence>
<evidence type="ECO:0000313" key="1">
    <source>
        <dbReference type="EMBL" id="MBA5777452.1"/>
    </source>
</evidence>
<dbReference type="EMBL" id="JACFXV010000050">
    <property type="protein sequence ID" value="MBA5777452.1"/>
    <property type="molecule type" value="Genomic_DNA"/>
</dbReference>